<feature type="chain" id="PRO_5047209782" description="PEP-CTERM sorting domain-containing protein" evidence="1">
    <location>
        <begin position="32"/>
        <end position="275"/>
    </location>
</feature>
<keyword evidence="3" id="KW-1185">Reference proteome</keyword>
<dbReference type="RefSeq" id="WP_190966356.1">
    <property type="nucleotide sequence ID" value="NZ_JACJTB010000002.1"/>
</dbReference>
<dbReference type="Proteomes" id="UP000603457">
    <property type="component" value="Unassembled WGS sequence"/>
</dbReference>
<name>A0ABR8FPS5_9NOSO</name>
<dbReference type="EMBL" id="JACJTB010000002">
    <property type="protein sequence ID" value="MBD2593431.1"/>
    <property type="molecule type" value="Genomic_DNA"/>
</dbReference>
<reference evidence="2 3" key="1">
    <citation type="journal article" date="2020" name="ISME J.">
        <title>Comparative genomics reveals insights into cyanobacterial evolution and habitat adaptation.</title>
        <authorList>
            <person name="Chen M.Y."/>
            <person name="Teng W.K."/>
            <person name="Zhao L."/>
            <person name="Hu C.X."/>
            <person name="Zhou Y.K."/>
            <person name="Han B.P."/>
            <person name="Song L.R."/>
            <person name="Shu W.S."/>
        </authorList>
    </citation>
    <scope>NUCLEOTIDE SEQUENCE [LARGE SCALE GENOMIC DNA]</scope>
    <source>
        <strain evidence="2 3">FACHB-130</strain>
    </source>
</reference>
<protein>
    <recommendedName>
        <fullName evidence="4">PEP-CTERM sorting domain-containing protein</fullName>
    </recommendedName>
</protein>
<evidence type="ECO:0000313" key="2">
    <source>
        <dbReference type="EMBL" id="MBD2593431.1"/>
    </source>
</evidence>
<sequence length="275" mass="29482">MQKYLEFTHRFLLLTTSWLASSILLTSPSQAATIALSQGRLLFTNISQSPTSTFTNTDTNATSIFNGGNVATNADAIAYLGTTPPLGYSLTSSQAFGENNGYLGIGTSKSTIQGIFDVNNNTHFSFNFTGDLNLATFTDNPQQESASASGNLGFALINLANNNVLDYFQVGGSLTTAGNDSLTYQNSKNVKFGAFTMSNIAGEQEFTTTAFNGYLNHYFQDKTTVALVAYNSTQSKVAVPTPSMLPALIFGWGAISLGLKRKRQKSSEACLSEKH</sequence>
<evidence type="ECO:0008006" key="4">
    <source>
        <dbReference type="Google" id="ProtNLM"/>
    </source>
</evidence>
<proteinExistence type="predicted"/>
<accession>A0ABR8FPS5</accession>
<gene>
    <name evidence="2" type="ORF">H6G74_03695</name>
</gene>
<feature type="signal peptide" evidence="1">
    <location>
        <begin position="1"/>
        <end position="31"/>
    </location>
</feature>
<evidence type="ECO:0000256" key="1">
    <source>
        <dbReference type="SAM" id="SignalP"/>
    </source>
</evidence>
<organism evidence="2 3">
    <name type="scientific">Nostoc spongiaeforme FACHB-130</name>
    <dbReference type="NCBI Taxonomy" id="1357510"/>
    <lineage>
        <taxon>Bacteria</taxon>
        <taxon>Bacillati</taxon>
        <taxon>Cyanobacteriota</taxon>
        <taxon>Cyanophyceae</taxon>
        <taxon>Nostocales</taxon>
        <taxon>Nostocaceae</taxon>
        <taxon>Nostoc</taxon>
    </lineage>
</organism>
<evidence type="ECO:0000313" key="3">
    <source>
        <dbReference type="Proteomes" id="UP000603457"/>
    </source>
</evidence>
<keyword evidence="1" id="KW-0732">Signal</keyword>
<comment type="caution">
    <text evidence="2">The sequence shown here is derived from an EMBL/GenBank/DDBJ whole genome shotgun (WGS) entry which is preliminary data.</text>
</comment>